<dbReference type="AlphaFoldDB" id="A0A4V2SAI4"/>
<feature type="coiled-coil region" evidence="1">
    <location>
        <begin position="82"/>
        <end position="109"/>
    </location>
</feature>
<protein>
    <recommendedName>
        <fullName evidence="4">Methyl-accepting chemotaxis protein</fullName>
    </recommendedName>
</protein>
<gene>
    <name evidence="2" type="ORF">EV655_10692</name>
</gene>
<accession>A0A4V2SAI4</accession>
<evidence type="ECO:0000256" key="1">
    <source>
        <dbReference type="SAM" id="Coils"/>
    </source>
</evidence>
<evidence type="ECO:0000313" key="2">
    <source>
        <dbReference type="EMBL" id="TCO71600.1"/>
    </source>
</evidence>
<keyword evidence="3" id="KW-1185">Reference proteome</keyword>
<dbReference type="Proteomes" id="UP000295142">
    <property type="component" value="Unassembled WGS sequence"/>
</dbReference>
<organism evidence="2 3">
    <name type="scientific">Rhodovulum euryhalinum</name>
    <dbReference type="NCBI Taxonomy" id="35805"/>
    <lineage>
        <taxon>Bacteria</taxon>
        <taxon>Pseudomonadati</taxon>
        <taxon>Pseudomonadota</taxon>
        <taxon>Alphaproteobacteria</taxon>
        <taxon>Rhodobacterales</taxon>
        <taxon>Paracoccaceae</taxon>
        <taxon>Rhodovulum</taxon>
    </lineage>
</organism>
<sequence>MTARARPTPPTTGEHPDFGALRADLERVFLAAGDSLIAMDNRFGELHAPLGVLADQAPAVIEAVGTYASDLTRTVEGLDVDLARRSADIDALRRNVEALNGKVTSVARNLKMMRFVATNARIHVFSLRPRHTRLESFADNARVLLDSSSAILNSVEATVCGTTGELGALTRRAFPDLRAEASRLLPGFDALGRAVAAFGGDRRNEAAFGRRLADHLDTLRAEFEAVIVSLQSGDRASQRIDHAEQILRDATTVPGAAGLVALADAQFAGALADLDAETARITHALADGVVRFEEIAGLQGAATTDERVRAFETLLAGVDRAQAAVDGLRARRERLLGSAEAVMGRMTDLRRVLGDMSSLAEDLRLVGTNAVLASSELAEEGDALREIAGQLRLLAAESALELRAVVDALVASSVRISELIEDIRGGAARAIAEIEDRGAIAARELDDVFHAGRLVTERTGDLVANLRRTVPATCNAMRAEVARLNVEVRSMAAREIPPLMPGPAIEEVLASIWVRYSMDEERDIHLAFCSDHGLALPRQDVVAREAEALDIFF</sequence>
<reference evidence="2 3" key="1">
    <citation type="submission" date="2019-03" db="EMBL/GenBank/DDBJ databases">
        <title>Genomic Encyclopedia of Type Strains, Phase IV (KMG-IV): sequencing the most valuable type-strain genomes for metagenomic binning, comparative biology and taxonomic classification.</title>
        <authorList>
            <person name="Goeker M."/>
        </authorList>
    </citation>
    <scope>NUCLEOTIDE SEQUENCE [LARGE SCALE GENOMIC DNA]</scope>
    <source>
        <strain evidence="2 3">DSM 4868</strain>
    </source>
</reference>
<proteinExistence type="predicted"/>
<comment type="caution">
    <text evidence="2">The sequence shown here is derived from an EMBL/GenBank/DDBJ whole genome shotgun (WGS) entry which is preliminary data.</text>
</comment>
<evidence type="ECO:0008006" key="4">
    <source>
        <dbReference type="Google" id="ProtNLM"/>
    </source>
</evidence>
<evidence type="ECO:0000313" key="3">
    <source>
        <dbReference type="Proteomes" id="UP000295142"/>
    </source>
</evidence>
<name>A0A4V2SAI4_9RHOB</name>
<dbReference type="OrthoDB" id="9816265at2"/>
<dbReference type="EMBL" id="SLWW01000006">
    <property type="protein sequence ID" value="TCO71600.1"/>
    <property type="molecule type" value="Genomic_DNA"/>
</dbReference>
<keyword evidence="1" id="KW-0175">Coiled coil</keyword>